<comment type="similarity">
    <text evidence="2 7">Belongs to the TVP38/TMEM64 family.</text>
</comment>
<evidence type="ECO:0000256" key="6">
    <source>
        <dbReference type="ARBA" id="ARBA00023136"/>
    </source>
</evidence>
<dbReference type="Proteomes" id="UP000199494">
    <property type="component" value="Unassembled WGS sequence"/>
</dbReference>
<keyword evidence="4 7" id="KW-0812">Transmembrane</keyword>
<dbReference type="InterPro" id="IPR015414">
    <property type="entry name" value="TMEM64"/>
</dbReference>
<keyword evidence="6 7" id="KW-0472">Membrane</keyword>
<evidence type="ECO:0000256" key="1">
    <source>
        <dbReference type="ARBA" id="ARBA00004651"/>
    </source>
</evidence>
<gene>
    <name evidence="8" type="ORF">SAMN05421630_101636</name>
</gene>
<dbReference type="Pfam" id="PF09335">
    <property type="entry name" value="VTT_dom"/>
    <property type="match status" value="1"/>
</dbReference>
<feature type="transmembrane region" description="Helical" evidence="7">
    <location>
        <begin position="167"/>
        <end position="189"/>
    </location>
</feature>
<dbReference type="InterPro" id="IPR032816">
    <property type="entry name" value="VTT_dom"/>
</dbReference>
<sequence>MDTPAVLYRGEVTGKTKLIIGIAVGAAFVVAALTLPVPSPSELRAMAGEAGTPGAFAFLGAYVVATVLPIPRTVFNLASGLLLGHVLGILVALTATILSGLLGFLLARALGKDVVTRHLHRKPVRVVNERLSGGGVIAVASLRLIPVVPFAPLSYCCGISSLRLRPYLAGTFLGSVPGTVAIVVLGDALTGTTPPALLACYVMFALLGAIGLWRVVRATAPPPTEAEYAAR</sequence>
<feature type="transmembrane region" description="Helical" evidence="7">
    <location>
        <begin position="131"/>
        <end position="155"/>
    </location>
</feature>
<evidence type="ECO:0000256" key="5">
    <source>
        <dbReference type="ARBA" id="ARBA00022989"/>
    </source>
</evidence>
<organism evidence="8 9">
    <name type="scientific">Prauserella marina</name>
    <dbReference type="NCBI Taxonomy" id="530584"/>
    <lineage>
        <taxon>Bacteria</taxon>
        <taxon>Bacillati</taxon>
        <taxon>Actinomycetota</taxon>
        <taxon>Actinomycetes</taxon>
        <taxon>Pseudonocardiales</taxon>
        <taxon>Pseudonocardiaceae</taxon>
        <taxon>Prauserella</taxon>
    </lineage>
</organism>
<evidence type="ECO:0000256" key="7">
    <source>
        <dbReference type="RuleBase" id="RU366058"/>
    </source>
</evidence>
<evidence type="ECO:0000256" key="2">
    <source>
        <dbReference type="ARBA" id="ARBA00008640"/>
    </source>
</evidence>
<dbReference type="GO" id="GO:0005886">
    <property type="term" value="C:plasma membrane"/>
    <property type="evidence" value="ECO:0007669"/>
    <property type="project" value="UniProtKB-SubCell"/>
</dbReference>
<name>A0A1G6JB43_9PSEU</name>
<evidence type="ECO:0000313" key="8">
    <source>
        <dbReference type="EMBL" id="SDC15857.1"/>
    </source>
</evidence>
<evidence type="ECO:0000313" key="9">
    <source>
        <dbReference type="Proteomes" id="UP000199494"/>
    </source>
</evidence>
<dbReference type="PANTHER" id="PTHR12677:SF59">
    <property type="entry name" value="GOLGI APPARATUS MEMBRANE PROTEIN TVP38-RELATED"/>
    <property type="match status" value="1"/>
</dbReference>
<evidence type="ECO:0000256" key="4">
    <source>
        <dbReference type="ARBA" id="ARBA00022692"/>
    </source>
</evidence>
<reference evidence="8 9" key="1">
    <citation type="submission" date="2016-10" db="EMBL/GenBank/DDBJ databases">
        <authorList>
            <person name="de Groot N.N."/>
        </authorList>
    </citation>
    <scope>NUCLEOTIDE SEQUENCE [LARGE SCALE GENOMIC DNA]</scope>
    <source>
        <strain evidence="8 9">CGMCC 4.5506</strain>
    </source>
</reference>
<dbReference type="EMBL" id="FMZE01000001">
    <property type="protein sequence ID" value="SDC15857.1"/>
    <property type="molecule type" value="Genomic_DNA"/>
</dbReference>
<keyword evidence="5 7" id="KW-1133">Transmembrane helix</keyword>
<keyword evidence="9" id="KW-1185">Reference proteome</keyword>
<proteinExistence type="inferred from homology"/>
<dbReference type="RefSeq" id="WP_091796907.1">
    <property type="nucleotide sequence ID" value="NZ_CP016353.1"/>
</dbReference>
<dbReference type="AlphaFoldDB" id="A0A1G6JB43"/>
<keyword evidence="3 7" id="KW-1003">Cell membrane</keyword>
<protein>
    <recommendedName>
        <fullName evidence="7">TVP38/TMEM64 family membrane protein</fullName>
    </recommendedName>
</protein>
<dbReference type="OrthoDB" id="5242213at2"/>
<accession>A0A1G6JB43</accession>
<comment type="subcellular location">
    <subcellularLocation>
        <location evidence="1 7">Cell membrane</location>
        <topology evidence="1 7">Multi-pass membrane protein</topology>
    </subcellularLocation>
</comment>
<feature type="transmembrane region" description="Helical" evidence="7">
    <location>
        <begin position="50"/>
        <end position="70"/>
    </location>
</feature>
<dbReference type="STRING" id="530584.SAMN05421630_101636"/>
<feature type="transmembrane region" description="Helical" evidence="7">
    <location>
        <begin position="196"/>
        <end position="216"/>
    </location>
</feature>
<evidence type="ECO:0000256" key="3">
    <source>
        <dbReference type="ARBA" id="ARBA00022475"/>
    </source>
</evidence>
<feature type="transmembrane region" description="Helical" evidence="7">
    <location>
        <begin position="18"/>
        <end position="38"/>
    </location>
</feature>
<dbReference type="PANTHER" id="PTHR12677">
    <property type="entry name" value="GOLGI APPARATUS MEMBRANE PROTEIN TVP38-RELATED"/>
    <property type="match status" value="1"/>
</dbReference>
<feature type="transmembrane region" description="Helical" evidence="7">
    <location>
        <begin position="82"/>
        <end position="110"/>
    </location>
</feature>